<evidence type="ECO:0000313" key="5">
    <source>
        <dbReference type="EMBL" id="KAK3548825.1"/>
    </source>
</evidence>
<dbReference type="GO" id="GO:0005802">
    <property type="term" value="C:trans-Golgi network"/>
    <property type="evidence" value="ECO:0007669"/>
    <property type="project" value="TreeGrafter"/>
</dbReference>
<dbReference type="PANTHER" id="PTHR13465:SF2">
    <property type="entry name" value="PHAGOSOME ASSEMBLY FACTOR 1"/>
    <property type="match status" value="1"/>
</dbReference>
<dbReference type="SUPFAM" id="SSF56672">
    <property type="entry name" value="DNA/RNA polymerases"/>
    <property type="match status" value="1"/>
</dbReference>
<dbReference type="EC" id="3.1.26.4" evidence="2"/>
<dbReference type="InterPro" id="IPR039156">
    <property type="entry name" value="PHAF1/BROMI"/>
</dbReference>
<dbReference type="Pfam" id="PF03676">
    <property type="entry name" value="PHAF1"/>
    <property type="match status" value="2"/>
</dbReference>
<dbReference type="Gene3D" id="3.60.10.10">
    <property type="entry name" value="Endonuclease/exonuclease/phosphatase"/>
    <property type="match status" value="1"/>
</dbReference>
<keyword evidence="6" id="KW-1185">Reference proteome</keyword>
<proteinExistence type="inferred from homology"/>
<dbReference type="Proteomes" id="UP001274896">
    <property type="component" value="Unassembled WGS sequence"/>
</dbReference>
<dbReference type="SUPFAM" id="SSF56219">
    <property type="entry name" value="DNase I-like"/>
    <property type="match status" value="1"/>
</dbReference>
<dbReference type="GO" id="GO:0004523">
    <property type="term" value="F:RNA-DNA hybrid ribonuclease activity"/>
    <property type="evidence" value="ECO:0007669"/>
    <property type="project" value="UniProtKB-EC"/>
</dbReference>
<comment type="similarity">
    <text evidence="3">Belongs to the PHAF1 family.</text>
</comment>
<dbReference type="InterPro" id="IPR043128">
    <property type="entry name" value="Rev_trsase/Diguanyl_cyclase"/>
</dbReference>
<dbReference type="CDD" id="cd01650">
    <property type="entry name" value="RT_nLTR_like"/>
    <property type="match status" value="1"/>
</dbReference>
<dbReference type="GO" id="GO:0030425">
    <property type="term" value="C:dendrite"/>
    <property type="evidence" value="ECO:0007669"/>
    <property type="project" value="TreeGrafter"/>
</dbReference>
<evidence type="ECO:0000259" key="4">
    <source>
        <dbReference type="PROSITE" id="PS50878"/>
    </source>
</evidence>
<dbReference type="CDD" id="cd09076">
    <property type="entry name" value="L1-EN"/>
    <property type="match status" value="1"/>
</dbReference>
<feature type="domain" description="Reverse transcriptase" evidence="4">
    <location>
        <begin position="846"/>
        <end position="1105"/>
    </location>
</feature>
<dbReference type="InterPro" id="IPR000477">
    <property type="entry name" value="RT_dom"/>
</dbReference>
<evidence type="ECO:0000256" key="2">
    <source>
        <dbReference type="ARBA" id="ARBA00012180"/>
    </source>
</evidence>
<dbReference type="GO" id="GO:0043001">
    <property type="term" value="P:Golgi to plasma membrane protein transport"/>
    <property type="evidence" value="ECO:0007669"/>
    <property type="project" value="TreeGrafter"/>
</dbReference>
<evidence type="ECO:0000256" key="3">
    <source>
        <dbReference type="ARBA" id="ARBA00024339"/>
    </source>
</evidence>
<name>A0AAE0VC39_9TELE</name>
<evidence type="ECO:0000256" key="1">
    <source>
        <dbReference type="ARBA" id="ARBA00010879"/>
    </source>
</evidence>
<accession>A0AAE0VC39</accession>
<comment type="caution">
    <text evidence="5">The sequence shown here is derived from an EMBL/GenBank/DDBJ whole genome shotgun (WGS) entry which is preliminary data.</text>
</comment>
<dbReference type="Gene3D" id="3.30.70.270">
    <property type="match status" value="1"/>
</dbReference>
<dbReference type="InterPro" id="IPR043502">
    <property type="entry name" value="DNA/RNA_pol_sf"/>
</dbReference>
<evidence type="ECO:0000313" key="6">
    <source>
        <dbReference type="Proteomes" id="UP001274896"/>
    </source>
</evidence>
<dbReference type="PROSITE" id="PS50878">
    <property type="entry name" value="RT_POL"/>
    <property type="match status" value="1"/>
</dbReference>
<reference evidence="5" key="1">
    <citation type="submission" date="2023-06" db="EMBL/GenBank/DDBJ databases">
        <title>Male Hemibagrus guttatus genome.</title>
        <authorList>
            <person name="Bian C."/>
        </authorList>
    </citation>
    <scope>NUCLEOTIDE SEQUENCE</scope>
    <source>
        <strain evidence="5">Male_cb2023</strain>
        <tissue evidence="5">Muscle</tissue>
    </source>
</reference>
<dbReference type="GO" id="GO:0030672">
    <property type="term" value="C:synaptic vesicle membrane"/>
    <property type="evidence" value="ECO:0007669"/>
    <property type="project" value="TreeGrafter"/>
</dbReference>
<protein>
    <recommendedName>
        <fullName evidence="2">ribonuclease H</fullName>
        <ecNumber evidence="2">3.1.26.4</ecNumber>
    </recommendedName>
</protein>
<dbReference type="AlphaFoldDB" id="A0AAE0VC39"/>
<dbReference type="InterPro" id="IPR005373">
    <property type="entry name" value="PHAF1"/>
</dbReference>
<dbReference type="EMBL" id="JAUCMX010000004">
    <property type="protein sequence ID" value="KAK3548825.1"/>
    <property type="molecule type" value="Genomic_DNA"/>
</dbReference>
<organism evidence="5 6">
    <name type="scientific">Hemibagrus guttatus</name>
    <dbReference type="NCBI Taxonomy" id="175788"/>
    <lineage>
        <taxon>Eukaryota</taxon>
        <taxon>Metazoa</taxon>
        <taxon>Chordata</taxon>
        <taxon>Craniata</taxon>
        <taxon>Vertebrata</taxon>
        <taxon>Euteleostomi</taxon>
        <taxon>Actinopterygii</taxon>
        <taxon>Neopterygii</taxon>
        <taxon>Teleostei</taxon>
        <taxon>Ostariophysi</taxon>
        <taxon>Siluriformes</taxon>
        <taxon>Bagridae</taxon>
        <taxon>Hemibagrus</taxon>
    </lineage>
</organism>
<dbReference type="InterPro" id="IPR036691">
    <property type="entry name" value="Endo/exonu/phosph_ase_sf"/>
</dbReference>
<gene>
    <name evidence="5" type="ORF">QTP70_020715</name>
</gene>
<dbReference type="Pfam" id="PF00078">
    <property type="entry name" value="RVT_1"/>
    <property type="match status" value="1"/>
</dbReference>
<dbReference type="PANTHER" id="PTHR13465">
    <property type="entry name" value="UPF0183 PROTEIN"/>
    <property type="match status" value="1"/>
</dbReference>
<sequence>MLDLEVVPERSLGNEQWEFALGMPLAQAISILQKHCRIIKNVQVLYSEQMPLSHDLILNLNQDGIKLLFDACNQRLKVIEVYDLSKVKLKYCGVHFNSQAIAPTIEQIDQSFGATHPGVYNAAEQLFHLNFRGLSFSFQLDSWSEAPKYEIPHGATVKRMYIYTGNNLQETKAPGMPLACFLGNVYAECVDVLRDATGPLGLKLRILTAGCGPGVLADAKVRALERNIYFGDSCQDVLSALGSPHKVFYKSEDKMKIHSPSPHKQVPSKCNDYFFNYFTLGVDILFDSTTHLVKKFVLHTNYPGHYNFNIYHRCDFKIPLIIMKKDGPDAQEEDCILTTYSKWDHIQELLGHPMEKPVVLHRELADMMERRKVDILCVQETRWKGSKARSIGAGFKLFYYGVDSKRNGVGVVLKEEFVRNVLEVKRVSDRVMSLKLEIEGVMLNVVSGYAPQVGCELEEKERFWSELDEVMERIPTGERVVIGADFNGHVGEGNRGDEEVMGKFGVKERNLEGQMVVDFAKRMDMAVVNTYFQKREEHRVTYRSGGRRTQVDYILCRRGNLKEISDCKVVVGESVARQHRMVVCRMTLMVCKMKRSKIEIEKKTKWWKLKKEKCCEEFRQKLRQALGGQVVLPDDWETTAEVIRETGRKVLGVSSGRRKEDKETWWWNEEVQDSVQRKRLAKKKWDMDKTEENRQEYKELQCRVKREASKAKQKAYDELYTRLDTREGEKDLYRLARQRDRNGKDVQQVRVIKDRDGRVLTSEESVQRRWKEYFEELMNEENEREKKRVEGVNSVEQKVDKIRKDEVRKALKRIKSGKAVGPDDIPVEVWKCLGEAAVEFLTSLFNRVLESERMPEEWRSVLVPIFKNKGDMQSCSNYRGIKLMSHTMKLWERVVEARLRKVVEICELQYGFMPRKSTTDTIFALRILMEKYRDGQRELHCLFVDLEKAYDRVPREELWYCMRKSGVAEKYVRVVQDMYERSRTVVRCAVGQTEEFKVEVGLHQGSALSLFLFAIVMDQLSEEVRQESPWTMMFADDIVICIESREQVEENLERWRFALERRGMKVSRSKTEYMCVNEREGSGTVRLQGEEVKKVQEFKYLGSTVQSNGECGKEVKKRVQAGWNGWRKVSGVLCDRKISARIKGKVYRTVVRAAMLYGLETVSLRKRQESELEVAELKMLRSSSANNTNPFGSTFCYGLQRMIFEVMQNNHIASVTLYGAPRPASLPRAEPSAH</sequence>
<comment type="similarity">
    <text evidence="1">Belongs to the beta type-B retroviral polymerase family. HERV class-II K(HML-2) pol subfamily.</text>
</comment>